<accession>A0A368T4A8</accession>
<dbReference type="InterPro" id="IPR028939">
    <property type="entry name" value="P5C_Rdtase_cat_N"/>
</dbReference>
<evidence type="ECO:0000313" key="4">
    <source>
        <dbReference type="Proteomes" id="UP000253318"/>
    </source>
</evidence>
<evidence type="ECO:0000256" key="1">
    <source>
        <dbReference type="ARBA" id="ARBA00023002"/>
    </source>
</evidence>
<dbReference type="SUPFAM" id="SSF51735">
    <property type="entry name" value="NAD(P)-binding Rossmann-fold domains"/>
    <property type="match status" value="1"/>
</dbReference>
<organism evidence="3 4">
    <name type="scientific">Marinitenerispora sediminis</name>
    <dbReference type="NCBI Taxonomy" id="1931232"/>
    <lineage>
        <taxon>Bacteria</taxon>
        <taxon>Bacillati</taxon>
        <taxon>Actinomycetota</taxon>
        <taxon>Actinomycetes</taxon>
        <taxon>Streptosporangiales</taxon>
        <taxon>Nocardiopsidaceae</taxon>
        <taxon>Marinitenerispora</taxon>
    </lineage>
</organism>
<evidence type="ECO:0000259" key="2">
    <source>
        <dbReference type="Pfam" id="PF03807"/>
    </source>
</evidence>
<dbReference type="PANTHER" id="PTHR14239">
    <property type="entry name" value="DUDULIN-RELATED"/>
    <property type="match status" value="1"/>
</dbReference>
<protein>
    <submittedName>
        <fullName evidence="3">NADP oxidoreductase</fullName>
    </submittedName>
</protein>
<dbReference type="AlphaFoldDB" id="A0A368T4A8"/>
<gene>
    <name evidence="3" type="ORF">DEF24_13995</name>
</gene>
<dbReference type="InterPro" id="IPR051267">
    <property type="entry name" value="STEAP_metalloreductase"/>
</dbReference>
<comment type="caution">
    <text evidence="3">The sequence shown here is derived from an EMBL/GenBank/DDBJ whole genome shotgun (WGS) entry which is preliminary data.</text>
</comment>
<sequence length="208" mass="20514">MTTTSTIAVLGTGSVSRALAAGLRAAGHRVVVGSRTPSPSEGTVGHAAAAAAAGIVVNALPGDAALDVLTPLADELAGAVLVDVANAVEYGPDGLASALRHPGSSLAEELQRALPRTRVVKTLNTMGPAALMADPTGLSAPLTAFLSGNDPAAKAVVAGLLGDLGWPGEGIIDLGDVATARGPEAFILMVRPLVRALGPVPFGLAVAR</sequence>
<dbReference type="Pfam" id="PF03807">
    <property type="entry name" value="F420_oxidored"/>
    <property type="match status" value="1"/>
</dbReference>
<keyword evidence="4" id="KW-1185">Reference proteome</keyword>
<name>A0A368T4A8_9ACTN</name>
<keyword evidence="1" id="KW-0560">Oxidoreductase</keyword>
<dbReference type="Gene3D" id="3.40.50.720">
    <property type="entry name" value="NAD(P)-binding Rossmann-like Domain"/>
    <property type="match status" value="1"/>
</dbReference>
<dbReference type="OrthoDB" id="1523398at2"/>
<feature type="domain" description="Pyrroline-5-carboxylate reductase catalytic N-terminal" evidence="2">
    <location>
        <begin position="6"/>
        <end position="86"/>
    </location>
</feature>
<reference evidence="3 4" key="1">
    <citation type="submission" date="2018-04" db="EMBL/GenBank/DDBJ databases">
        <title>Novel actinobacteria from marine sediment.</title>
        <authorList>
            <person name="Ng Z.Y."/>
            <person name="Tan G.Y.A."/>
        </authorList>
    </citation>
    <scope>NUCLEOTIDE SEQUENCE [LARGE SCALE GENOMIC DNA]</scope>
    <source>
        <strain evidence="3 4">TPS81</strain>
    </source>
</reference>
<dbReference type="Proteomes" id="UP000253318">
    <property type="component" value="Unassembled WGS sequence"/>
</dbReference>
<evidence type="ECO:0000313" key="3">
    <source>
        <dbReference type="EMBL" id="RCV58244.1"/>
    </source>
</evidence>
<dbReference type="InterPro" id="IPR036291">
    <property type="entry name" value="NAD(P)-bd_dom_sf"/>
</dbReference>
<proteinExistence type="predicted"/>
<dbReference type="GO" id="GO:0016491">
    <property type="term" value="F:oxidoreductase activity"/>
    <property type="evidence" value="ECO:0007669"/>
    <property type="project" value="UniProtKB-KW"/>
</dbReference>
<dbReference type="EMBL" id="QEIN01000099">
    <property type="protein sequence ID" value="RCV58244.1"/>
    <property type="molecule type" value="Genomic_DNA"/>
</dbReference>
<dbReference type="RefSeq" id="WP_114399551.1">
    <property type="nucleotide sequence ID" value="NZ_QEIM01000134.1"/>
</dbReference>